<keyword evidence="4" id="KW-0614">Plasmid</keyword>
<evidence type="ECO:0000256" key="2">
    <source>
        <dbReference type="SAM" id="MobiDB-lite"/>
    </source>
</evidence>
<geneLocation type="plasmid" evidence="4 5">
    <name>pSAM1</name>
</geneLocation>
<dbReference type="Proteomes" id="UP000061018">
    <property type="component" value="Plasmid pSAM1"/>
</dbReference>
<feature type="domain" description="Tyr recombinase" evidence="3">
    <location>
        <begin position="165"/>
        <end position="343"/>
    </location>
</feature>
<dbReference type="InterPro" id="IPR002104">
    <property type="entry name" value="Integrase_catalytic"/>
</dbReference>
<reference evidence="5" key="1">
    <citation type="journal article" date="2015" name="J. Biotechnol.">
        <title>Complete genome sequence of Streptomyces ambofaciens ATCC 23877, the spiramycin producer.</title>
        <authorList>
            <person name="Thibessard A."/>
            <person name="Haas D."/>
            <person name="Gerbaud C."/>
            <person name="Aigle B."/>
            <person name="Lautru S."/>
            <person name="Pernodet J.L."/>
            <person name="Leblond P."/>
        </authorList>
    </citation>
    <scope>NUCLEOTIDE SEQUENCE [LARGE SCALE GENOMIC DNA]</scope>
    <source>
        <strain evidence="5">ATCC 23877 / 3486 / DSM 40053 / JCM 4204 / NBRC 12836 / NRRL B-2516</strain>
        <plasmid evidence="5">pSAM1</plasmid>
    </source>
</reference>
<evidence type="ECO:0000313" key="4">
    <source>
        <dbReference type="EMBL" id="AKZ60801.1"/>
    </source>
</evidence>
<dbReference type="RefSeq" id="WP_053143354.1">
    <property type="nucleotide sequence ID" value="NZ_CP012383.1"/>
</dbReference>
<evidence type="ECO:0000259" key="3">
    <source>
        <dbReference type="PROSITE" id="PS51898"/>
    </source>
</evidence>
<organism evidence="4 5">
    <name type="scientific">Streptomyces ambofaciens (strain ATCC 23877 / 3486 / DSM 40053 / JCM 4204 / NBRC 12836 / NRRL B-2516)</name>
    <dbReference type="NCBI Taxonomy" id="278992"/>
    <lineage>
        <taxon>Bacteria</taxon>
        <taxon>Bacillati</taxon>
        <taxon>Actinomycetota</taxon>
        <taxon>Actinomycetes</taxon>
        <taxon>Kitasatosporales</taxon>
        <taxon>Streptomycetaceae</taxon>
        <taxon>Streptomyces</taxon>
    </lineage>
</organism>
<dbReference type="InterPro" id="IPR013762">
    <property type="entry name" value="Integrase-like_cat_sf"/>
</dbReference>
<dbReference type="KEGG" id="samb:SAM23877_p092"/>
<dbReference type="InterPro" id="IPR050090">
    <property type="entry name" value="Tyrosine_recombinase_XerCD"/>
</dbReference>
<dbReference type="Pfam" id="PF00589">
    <property type="entry name" value="Phage_integrase"/>
    <property type="match status" value="1"/>
</dbReference>
<dbReference type="Gene3D" id="1.10.443.10">
    <property type="entry name" value="Intergrase catalytic core"/>
    <property type="match status" value="1"/>
</dbReference>
<protein>
    <submittedName>
        <fullName evidence="4">Integrase family protein</fullName>
    </submittedName>
</protein>
<evidence type="ECO:0000313" key="5">
    <source>
        <dbReference type="Proteomes" id="UP000061018"/>
    </source>
</evidence>
<dbReference type="AlphaFoldDB" id="A0A0K2B6K7"/>
<dbReference type="SUPFAM" id="SSF56349">
    <property type="entry name" value="DNA breaking-rejoining enzymes"/>
    <property type="match status" value="1"/>
</dbReference>
<keyword evidence="1" id="KW-0233">DNA recombination</keyword>
<accession>A0A0K2B6K7</accession>
<dbReference type="InterPro" id="IPR011010">
    <property type="entry name" value="DNA_brk_join_enz"/>
</dbReference>
<name>A0A0K2B6K7_STRA7</name>
<dbReference type="PANTHER" id="PTHR30349:SF81">
    <property type="entry name" value="TYROSINE RECOMBINASE XERC"/>
    <property type="match status" value="1"/>
</dbReference>
<feature type="region of interest" description="Disordered" evidence="2">
    <location>
        <begin position="104"/>
        <end position="124"/>
    </location>
</feature>
<gene>
    <name evidence="4" type="ORF">SAM23877_p092</name>
</gene>
<dbReference type="GO" id="GO:0003677">
    <property type="term" value="F:DNA binding"/>
    <property type="evidence" value="ECO:0007669"/>
    <property type="project" value="InterPro"/>
</dbReference>
<sequence length="358" mass="39263">MTELVPRARGGQLAARTRSAADDWPSEALDFATELAGHYPAGDPYPGLVGAWIARQKTKNTRQTYVRQYRVWDTYARETGTHPLQARFPLAEAFSRHLETAPTMVPVKGGHRGQKAPTGPPRSDAARANLLSACSSFHKYAVRALGDGIDPFDLVARPELDQDGSDTQGSTEEESARLLAAAYEDGPRSYALLLAIYTVALRLDSALGAQADDLGYDKGHRILNVRLKGGRRKPKVVPPATGHAIDVYLAGRTTGPLFQTRNGNPLDPAYVWRLVRRLAAKAGIANAATFHPHVLKHDAVTHALDAPDAKLHHVQDFADHKDPRTTRRYDRRRGRLDNSPGYRIAARIAERLPGGDED</sequence>
<dbReference type="GO" id="GO:0015074">
    <property type="term" value="P:DNA integration"/>
    <property type="evidence" value="ECO:0007669"/>
    <property type="project" value="InterPro"/>
</dbReference>
<dbReference type="PANTHER" id="PTHR30349">
    <property type="entry name" value="PHAGE INTEGRASE-RELATED"/>
    <property type="match status" value="1"/>
</dbReference>
<dbReference type="GO" id="GO:0006310">
    <property type="term" value="P:DNA recombination"/>
    <property type="evidence" value="ECO:0007669"/>
    <property type="project" value="UniProtKB-KW"/>
</dbReference>
<dbReference type="EMBL" id="CP012383">
    <property type="protein sequence ID" value="AKZ60801.1"/>
    <property type="molecule type" value="Genomic_DNA"/>
</dbReference>
<evidence type="ECO:0000256" key="1">
    <source>
        <dbReference type="ARBA" id="ARBA00023172"/>
    </source>
</evidence>
<proteinExistence type="predicted"/>
<dbReference type="PROSITE" id="PS51898">
    <property type="entry name" value="TYR_RECOMBINASE"/>
    <property type="match status" value="1"/>
</dbReference>